<feature type="region of interest" description="Disordered" evidence="1">
    <location>
        <begin position="174"/>
        <end position="212"/>
    </location>
</feature>
<gene>
    <name evidence="2" type="ORF">AB6A40_004172</name>
</gene>
<feature type="compositionally biased region" description="Polar residues" evidence="1">
    <location>
        <begin position="332"/>
        <end position="343"/>
    </location>
</feature>
<feature type="compositionally biased region" description="Polar residues" evidence="1">
    <location>
        <begin position="242"/>
        <end position="255"/>
    </location>
</feature>
<evidence type="ECO:0000313" key="3">
    <source>
        <dbReference type="Proteomes" id="UP001608902"/>
    </source>
</evidence>
<feature type="region of interest" description="Disordered" evidence="1">
    <location>
        <begin position="1"/>
        <end position="52"/>
    </location>
</feature>
<sequence length="600" mass="64042">MGNDESTGGGVRSEVETKASENVRNREEAEGHGYDQFSSNGKCSTEGSDTSKVDSTLCVQSDAVVDAGVQSTCGVQIRNIDSSKNAENVGRKEEPSPGTAVAESEHKAVDGDSEEGIALPYDGDCDSKLAVLKSPYDIPPEMAVGDKTVTKCIDPICVEENAAKKHLDVLNEAKSSVQSNPFVSGDTDDGKLPATCDSTVSETSGTEENSCSDKAAVDQCLEGYKENETDIVGICNKGSAESSSEATVIHSSSPMSDPCNMKSMPYPDAKRRSSGVTEEDSSVAASALVPPPLEVIAGGSAAPYSSKVEQDSGSSTKRDNIGDANSAEGRQMITTSPIYQTPGSGKCTAEEFEAVEGVETKHESDTSGSPQQEVPNQRTSLPTDQAQITDITSNSLPEASKSERNTDVNSSPYFPEDFHCGKDPDTSSQYSNRSLSQFAFDSASIGSCPTEKSGSDSETSREMTPDSLVSGENKAKKLRKEHKARKLVLNNAASNIVSHFSIGHKIDSMFGSKKGKEKDGISIKSNGRSTSSFFSAADSISLSSRVFQMRRPGSLRFSQVPLLSEDFLRNAHIRMNCFVLCFAVDRIFPLERYMGFTVIE</sequence>
<feature type="compositionally biased region" description="Polar residues" evidence="1">
    <location>
        <begin position="196"/>
        <end position="209"/>
    </location>
</feature>
<name>A0ABD6EBW2_9BILA</name>
<proteinExistence type="predicted"/>
<evidence type="ECO:0000256" key="1">
    <source>
        <dbReference type="SAM" id="MobiDB-lite"/>
    </source>
</evidence>
<dbReference type="AlphaFoldDB" id="A0ABD6EBW2"/>
<reference evidence="2 3" key="1">
    <citation type="submission" date="2024-08" db="EMBL/GenBank/DDBJ databases">
        <title>Gnathostoma spinigerum genome.</title>
        <authorList>
            <person name="Gonzalez-Bertolin B."/>
            <person name="Monzon S."/>
            <person name="Zaballos A."/>
            <person name="Jimenez P."/>
            <person name="Dekumyoy P."/>
            <person name="Varona S."/>
            <person name="Cuesta I."/>
            <person name="Sumanam S."/>
            <person name="Adisakwattana P."/>
            <person name="Gasser R.B."/>
            <person name="Hernandez-Gonzalez A."/>
            <person name="Young N.D."/>
            <person name="Perteguer M.J."/>
        </authorList>
    </citation>
    <scope>NUCLEOTIDE SEQUENCE [LARGE SCALE GENOMIC DNA]</scope>
    <source>
        <strain evidence="2">AL3</strain>
        <tissue evidence="2">Liver</tissue>
    </source>
</reference>
<feature type="compositionally biased region" description="Polar residues" evidence="1">
    <location>
        <begin position="366"/>
        <end position="397"/>
    </location>
</feature>
<feature type="compositionally biased region" description="Basic and acidic residues" evidence="1">
    <location>
        <begin position="453"/>
        <end position="464"/>
    </location>
</feature>
<feature type="compositionally biased region" description="Basic and acidic residues" evidence="1">
    <location>
        <begin position="416"/>
        <end position="425"/>
    </location>
</feature>
<feature type="region of interest" description="Disordered" evidence="1">
    <location>
        <begin position="242"/>
        <end position="431"/>
    </location>
</feature>
<dbReference type="Proteomes" id="UP001608902">
    <property type="component" value="Unassembled WGS sequence"/>
</dbReference>
<comment type="caution">
    <text evidence="2">The sequence shown here is derived from an EMBL/GenBank/DDBJ whole genome shotgun (WGS) entry which is preliminary data.</text>
</comment>
<keyword evidence="3" id="KW-1185">Reference proteome</keyword>
<feature type="compositionally biased region" description="Basic and acidic residues" evidence="1">
    <location>
        <begin position="13"/>
        <end position="33"/>
    </location>
</feature>
<feature type="compositionally biased region" description="Polar residues" evidence="1">
    <location>
        <begin position="36"/>
        <end position="52"/>
    </location>
</feature>
<feature type="region of interest" description="Disordered" evidence="1">
    <location>
        <begin position="81"/>
        <end position="117"/>
    </location>
</feature>
<feature type="region of interest" description="Disordered" evidence="1">
    <location>
        <begin position="445"/>
        <end position="481"/>
    </location>
</feature>
<organism evidence="2 3">
    <name type="scientific">Gnathostoma spinigerum</name>
    <dbReference type="NCBI Taxonomy" id="75299"/>
    <lineage>
        <taxon>Eukaryota</taxon>
        <taxon>Metazoa</taxon>
        <taxon>Ecdysozoa</taxon>
        <taxon>Nematoda</taxon>
        <taxon>Chromadorea</taxon>
        <taxon>Rhabditida</taxon>
        <taxon>Spirurina</taxon>
        <taxon>Gnathostomatomorpha</taxon>
        <taxon>Gnathostomatoidea</taxon>
        <taxon>Gnathostomatidae</taxon>
        <taxon>Gnathostoma</taxon>
    </lineage>
</organism>
<accession>A0ABD6EBW2</accession>
<protein>
    <submittedName>
        <fullName evidence="2">Uncharacterized protein</fullName>
    </submittedName>
</protein>
<evidence type="ECO:0000313" key="2">
    <source>
        <dbReference type="EMBL" id="MFH4977463.1"/>
    </source>
</evidence>
<dbReference type="EMBL" id="JBGFUD010002319">
    <property type="protein sequence ID" value="MFH4977463.1"/>
    <property type="molecule type" value="Genomic_DNA"/>
</dbReference>